<accession>A0A8J4EL96</accession>
<dbReference type="AlphaFoldDB" id="A0A8J4EL96"/>
<feature type="region of interest" description="Disordered" evidence="1">
    <location>
        <begin position="1"/>
        <end position="38"/>
    </location>
</feature>
<feature type="compositionally biased region" description="Pro residues" evidence="1">
    <location>
        <begin position="1"/>
        <end position="10"/>
    </location>
</feature>
<protein>
    <submittedName>
        <fullName evidence="2">Uncharacterized protein</fullName>
    </submittedName>
</protein>
<organism evidence="2 3">
    <name type="scientific">Actinocatenispora comari</name>
    <dbReference type="NCBI Taxonomy" id="2807577"/>
    <lineage>
        <taxon>Bacteria</taxon>
        <taxon>Bacillati</taxon>
        <taxon>Actinomycetota</taxon>
        <taxon>Actinomycetes</taxon>
        <taxon>Micromonosporales</taxon>
        <taxon>Micromonosporaceae</taxon>
        <taxon>Actinocatenispora</taxon>
    </lineage>
</organism>
<gene>
    <name evidence="2" type="ORF">NUM_43010</name>
</gene>
<proteinExistence type="predicted"/>
<sequence length="109" mass="11114">MHKGSLPPPGLQTRGGGVTSQSTATAPPVSGGDGVMSVAFGDHINDEDVTNAAGILSTHRRRVYPDSRPGGLSRCQCCGQAWPCFPTRLAMQVRGVAPSAAGTTVGGRP</sequence>
<name>A0A8J4EL96_9ACTN</name>
<comment type="caution">
    <text evidence="2">The sequence shown here is derived from an EMBL/GenBank/DDBJ whole genome shotgun (WGS) entry which is preliminary data.</text>
</comment>
<keyword evidence="3" id="KW-1185">Reference proteome</keyword>
<evidence type="ECO:0000256" key="1">
    <source>
        <dbReference type="SAM" id="MobiDB-lite"/>
    </source>
</evidence>
<dbReference type="Proteomes" id="UP000614996">
    <property type="component" value="Unassembled WGS sequence"/>
</dbReference>
<reference evidence="3" key="1">
    <citation type="journal article" date="2021" name="Int. J. Syst. Evol. Microbiol.">
        <title>Actinocatenispora comari sp. nov., an endophytic actinomycete isolated from aerial parts of Comarum salesowianum.</title>
        <authorList>
            <person name="Oyunbileg N."/>
            <person name="Iizaka Y."/>
            <person name="Hamada M."/>
            <person name="Davaapurev B.O."/>
            <person name="Fukumoto A."/>
            <person name="Tsetseg B."/>
            <person name="Kato F."/>
            <person name="Tamura T."/>
            <person name="Batkhuu J."/>
            <person name="Anzai Y."/>
        </authorList>
    </citation>
    <scope>NUCLEOTIDE SEQUENCE [LARGE SCALE GENOMIC DNA]</scope>
    <source>
        <strain evidence="3">NUM-2625</strain>
    </source>
</reference>
<evidence type="ECO:0000313" key="2">
    <source>
        <dbReference type="EMBL" id="GIL29047.1"/>
    </source>
</evidence>
<evidence type="ECO:0000313" key="3">
    <source>
        <dbReference type="Proteomes" id="UP000614996"/>
    </source>
</evidence>
<dbReference type="EMBL" id="BOPO01000084">
    <property type="protein sequence ID" value="GIL29047.1"/>
    <property type="molecule type" value="Genomic_DNA"/>
</dbReference>